<dbReference type="PANTHER" id="PTHR34535">
    <property type="entry name" value="HYDROGENASE MATURATION FACTOR HYPA"/>
    <property type="match status" value="1"/>
</dbReference>
<keyword evidence="7" id="KW-1185">Reference proteome</keyword>
<protein>
    <recommendedName>
        <fullName evidence="5">Hydrogenase maturation factor HypA</fullName>
    </recommendedName>
</protein>
<evidence type="ECO:0000313" key="7">
    <source>
        <dbReference type="Proteomes" id="UP000094472"/>
    </source>
</evidence>
<dbReference type="InterPro" id="IPR000688">
    <property type="entry name" value="HypA/HybF"/>
</dbReference>
<dbReference type="GO" id="GO:0008270">
    <property type="term" value="F:zinc ion binding"/>
    <property type="evidence" value="ECO:0007669"/>
    <property type="project" value="UniProtKB-UniRule"/>
</dbReference>
<keyword evidence="3 5" id="KW-0479">Metal-binding</keyword>
<feature type="binding site" evidence="5">
    <location>
        <position position="86"/>
    </location>
    <ligand>
        <name>Zn(2+)</name>
        <dbReference type="ChEBI" id="CHEBI:29105"/>
    </ligand>
</feature>
<dbReference type="PANTHER" id="PTHR34535:SF3">
    <property type="entry name" value="HYDROGENASE MATURATION FACTOR HYPA"/>
    <property type="match status" value="1"/>
</dbReference>
<dbReference type="PIRSF" id="PIRSF004761">
    <property type="entry name" value="Hydrgn_mat_HypA"/>
    <property type="match status" value="1"/>
</dbReference>
<keyword evidence="4 5" id="KW-0862">Zinc</keyword>
<dbReference type="HAMAP" id="MF_00213">
    <property type="entry name" value="HypA_HybF"/>
    <property type="match status" value="1"/>
</dbReference>
<dbReference type="NCBIfam" id="TIGR00100">
    <property type="entry name" value="hypA"/>
    <property type="match status" value="1"/>
</dbReference>
<keyword evidence="2 5" id="KW-0533">Nickel</keyword>
<dbReference type="InterPro" id="IPR020538">
    <property type="entry name" value="Hydgase_Ni_incorp_HypA/HybF_CS"/>
</dbReference>
<evidence type="ECO:0000256" key="4">
    <source>
        <dbReference type="ARBA" id="ARBA00022833"/>
    </source>
</evidence>
<comment type="function">
    <text evidence="5">Involved in the maturation of [NiFe] hydrogenases. Required for nickel insertion into the metal center of the hydrogenase.</text>
</comment>
<evidence type="ECO:0000256" key="2">
    <source>
        <dbReference type="ARBA" id="ARBA00022596"/>
    </source>
</evidence>
<evidence type="ECO:0000256" key="3">
    <source>
        <dbReference type="ARBA" id="ARBA00022723"/>
    </source>
</evidence>
<evidence type="ECO:0000256" key="1">
    <source>
        <dbReference type="ARBA" id="ARBA00010748"/>
    </source>
</evidence>
<comment type="similarity">
    <text evidence="1 5">Belongs to the HypA/HybF family.</text>
</comment>
<comment type="caution">
    <text evidence="6">The sequence shown here is derived from an EMBL/GenBank/DDBJ whole genome shotgun (WGS) entry which is preliminary data.</text>
</comment>
<dbReference type="Proteomes" id="UP000094472">
    <property type="component" value="Unassembled WGS sequence"/>
</dbReference>
<name>A0A1E3VXF6_9HYPH</name>
<dbReference type="OrthoDB" id="288014at2"/>
<reference evidence="6 7" key="1">
    <citation type="journal article" date="2016" name="Environ. Microbiol.">
        <title>New Methyloceanibacter diversity from North Sea sediments includes methanotroph containing solely the soluble methane monooxygenase.</title>
        <authorList>
            <person name="Vekeman B."/>
            <person name="Kerckhof F.M."/>
            <person name="Cremers G."/>
            <person name="de Vos P."/>
            <person name="Vandamme P."/>
            <person name="Boon N."/>
            <person name="Op den Camp H.J."/>
            <person name="Heylen K."/>
        </authorList>
    </citation>
    <scope>NUCLEOTIDE SEQUENCE [LARGE SCALE GENOMIC DNA]</scope>
    <source>
        <strain evidence="6 7">R-67175</strain>
    </source>
</reference>
<gene>
    <name evidence="5" type="primary">hypA</name>
    <name evidence="6" type="ORF">AUC69_09810</name>
</gene>
<dbReference type="Pfam" id="PF01155">
    <property type="entry name" value="HypA"/>
    <property type="match status" value="1"/>
</dbReference>
<dbReference type="GO" id="GO:0016151">
    <property type="term" value="F:nickel cation binding"/>
    <property type="evidence" value="ECO:0007669"/>
    <property type="project" value="UniProtKB-UniRule"/>
</dbReference>
<feature type="binding site" evidence="5">
    <location>
        <position position="70"/>
    </location>
    <ligand>
        <name>Zn(2+)</name>
        <dbReference type="ChEBI" id="CHEBI:29105"/>
    </ligand>
</feature>
<dbReference type="GO" id="GO:0051604">
    <property type="term" value="P:protein maturation"/>
    <property type="evidence" value="ECO:0007669"/>
    <property type="project" value="InterPro"/>
</dbReference>
<feature type="binding site" evidence="5">
    <location>
        <position position="73"/>
    </location>
    <ligand>
        <name>Zn(2+)</name>
        <dbReference type="ChEBI" id="CHEBI:29105"/>
    </ligand>
</feature>
<feature type="binding site" evidence="5">
    <location>
        <position position="2"/>
    </location>
    <ligand>
        <name>Ni(2+)</name>
        <dbReference type="ChEBI" id="CHEBI:49786"/>
    </ligand>
</feature>
<dbReference type="STRING" id="1774969.AUC69_09810"/>
<evidence type="ECO:0000313" key="6">
    <source>
        <dbReference type="EMBL" id="ODR98202.1"/>
    </source>
</evidence>
<dbReference type="AlphaFoldDB" id="A0A1E3VXF6"/>
<proteinExistence type="inferred from homology"/>
<evidence type="ECO:0000256" key="5">
    <source>
        <dbReference type="HAMAP-Rule" id="MF_00213"/>
    </source>
</evidence>
<sequence length="112" mass="11958">MHELGITRNIVAIVADAAKGRKVRRVTLEVGELSGVMTDAIAFCFDVVAQGTALEGATLDIRTVRGRARCTSCGSEFATATLYTPCACGSHRIERLAGEELNIKTMELEEAA</sequence>
<dbReference type="RefSeq" id="WP_069441423.1">
    <property type="nucleotide sequence ID" value="NZ_LPWF01000023.1"/>
</dbReference>
<dbReference type="PROSITE" id="PS01249">
    <property type="entry name" value="HYPA"/>
    <property type="match status" value="1"/>
</dbReference>
<organism evidence="6 7">
    <name type="scientific">Methyloceanibacter superfactus</name>
    <dbReference type="NCBI Taxonomy" id="1774969"/>
    <lineage>
        <taxon>Bacteria</taxon>
        <taxon>Pseudomonadati</taxon>
        <taxon>Pseudomonadota</taxon>
        <taxon>Alphaproteobacteria</taxon>
        <taxon>Hyphomicrobiales</taxon>
        <taxon>Hyphomicrobiaceae</taxon>
        <taxon>Methyloceanibacter</taxon>
    </lineage>
</organism>
<accession>A0A1E3VXF6</accession>
<dbReference type="EMBL" id="LPWF01000023">
    <property type="protein sequence ID" value="ODR98202.1"/>
    <property type="molecule type" value="Genomic_DNA"/>
</dbReference>
<feature type="binding site" evidence="5">
    <location>
        <position position="88"/>
    </location>
    <ligand>
        <name>Zn(2+)</name>
        <dbReference type="ChEBI" id="CHEBI:29105"/>
    </ligand>
</feature>
<dbReference type="Gene3D" id="3.30.2320.80">
    <property type="match status" value="1"/>
</dbReference>